<dbReference type="InterPro" id="IPR045069">
    <property type="entry name" value="MATE_euk"/>
</dbReference>
<dbReference type="Proteomes" id="UP000593564">
    <property type="component" value="Unassembled WGS sequence"/>
</dbReference>
<feature type="compositionally biased region" description="Low complexity" evidence="7">
    <location>
        <begin position="11"/>
        <end position="23"/>
    </location>
</feature>
<evidence type="ECO:0000256" key="5">
    <source>
        <dbReference type="ARBA" id="ARBA00023136"/>
    </source>
</evidence>
<feature type="transmembrane region" description="Helical" evidence="6">
    <location>
        <begin position="134"/>
        <end position="157"/>
    </location>
</feature>
<keyword evidence="5 6" id="KW-0472">Membrane</keyword>
<comment type="subcellular location">
    <subcellularLocation>
        <location evidence="1">Membrane</location>
        <topology evidence="1">Multi-pass membrane protein</topology>
    </subcellularLocation>
</comment>
<accession>A0A7J7GWZ1</accession>
<keyword evidence="9" id="KW-1185">Reference proteome</keyword>
<evidence type="ECO:0000256" key="7">
    <source>
        <dbReference type="SAM" id="MobiDB-lite"/>
    </source>
</evidence>
<dbReference type="GO" id="GO:0042910">
    <property type="term" value="F:xenobiotic transmembrane transporter activity"/>
    <property type="evidence" value="ECO:0007669"/>
    <property type="project" value="InterPro"/>
</dbReference>
<dbReference type="Pfam" id="PF01554">
    <property type="entry name" value="MatE"/>
    <property type="match status" value="2"/>
</dbReference>
<name>A0A7J7GWZ1_CAMSI</name>
<feature type="transmembrane region" description="Helical" evidence="6">
    <location>
        <begin position="451"/>
        <end position="472"/>
    </location>
</feature>
<evidence type="ECO:0000256" key="2">
    <source>
        <dbReference type="ARBA" id="ARBA00010199"/>
    </source>
</evidence>
<evidence type="ECO:0000256" key="3">
    <source>
        <dbReference type="ARBA" id="ARBA00022692"/>
    </source>
</evidence>
<feature type="transmembrane region" description="Helical" evidence="6">
    <location>
        <begin position="270"/>
        <end position="295"/>
    </location>
</feature>
<comment type="caution">
    <text evidence="8">The sequence shown here is derived from an EMBL/GenBank/DDBJ whole genome shotgun (WGS) entry which is preliminary data.</text>
</comment>
<reference evidence="9" key="1">
    <citation type="journal article" date="2020" name="Nat. Commun.">
        <title>Genome assembly of wild tea tree DASZ reveals pedigree and selection history of tea varieties.</title>
        <authorList>
            <person name="Zhang W."/>
            <person name="Zhang Y."/>
            <person name="Qiu H."/>
            <person name="Guo Y."/>
            <person name="Wan H."/>
            <person name="Zhang X."/>
            <person name="Scossa F."/>
            <person name="Alseekh S."/>
            <person name="Zhang Q."/>
            <person name="Wang P."/>
            <person name="Xu L."/>
            <person name="Schmidt M.H."/>
            <person name="Jia X."/>
            <person name="Li D."/>
            <person name="Zhu A."/>
            <person name="Guo F."/>
            <person name="Chen W."/>
            <person name="Ni D."/>
            <person name="Usadel B."/>
            <person name="Fernie A.R."/>
            <person name="Wen W."/>
        </authorList>
    </citation>
    <scope>NUCLEOTIDE SEQUENCE [LARGE SCALE GENOMIC DNA]</scope>
    <source>
        <strain evidence="9">cv. G240</strain>
    </source>
</reference>
<comment type="similarity">
    <text evidence="2 6">Belongs to the multi antimicrobial extrusion (MATE) (TC 2.A.66.1) family.</text>
</comment>
<keyword evidence="4 6" id="KW-1133">Transmembrane helix</keyword>
<dbReference type="EMBL" id="JACBKZ010000007">
    <property type="protein sequence ID" value="KAF5945160.1"/>
    <property type="molecule type" value="Genomic_DNA"/>
</dbReference>
<feature type="transmembrane region" description="Helical" evidence="6">
    <location>
        <begin position="395"/>
        <end position="416"/>
    </location>
</feature>
<evidence type="ECO:0000256" key="1">
    <source>
        <dbReference type="ARBA" id="ARBA00004141"/>
    </source>
</evidence>
<gene>
    <name evidence="8" type="ORF">HYC85_015388</name>
</gene>
<dbReference type="CDD" id="cd13132">
    <property type="entry name" value="MATE_eukaryotic"/>
    <property type="match status" value="1"/>
</dbReference>
<dbReference type="NCBIfam" id="TIGR00797">
    <property type="entry name" value="matE"/>
    <property type="match status" value="1"/>
</dbReference>
<proteinExistence type="inferred from homology"/>
<organism evidence="8 9">
    <name type="scientific">Camellia sinensis</name>
    <name type="common">Tea plant</name>
    <name type="synonym">Thea sinensis</name>
    <dbReference type="NCBI Taxonomy" id="4442"/>
    <lineage>
        <taxon>Eukaryota</taxon>
        <taxon>Viridiplantae</taxon>
        <taxon>Streptophyta</taxon>
        <taxon>Embryophyta</taxon>
        <taxon>Tracheophyta</taxon>
        <taxon>Spermatophyta</taxon>
        <taxon>Magnoliopsida</taxon>
        <taxon>eudicotyledons</taxon>
        <taxon>Gunneridae</taxon>
        <taxon>Pentapetalae</taxon>
        <taxon>asterids</taxon>
        <taxon>Ericales</taxon>
        <taxon>Theaceae</taxon>
        <taxon>Camellia</taxon>
    </lineage>
</organism>
<dbReference type="PANTHER" id="PTHR11206">
    <property type="entry name" value="MULTIDRUG RESISTANCE PROTEIN"/>
    <property type="match status" value="1"/>
</dbReference>
<feature type="region of interest" description="Disordered" evidence="7">
    <location>
        <begin position="1"/>
        <end position="30"/>
    </location>
</feature>
<feature type="transmembrane region" description="Helical" evidence="6">
    <location>
        <begin position="315"/>
        <end position="334"/>
    </location>
</feature>
<evidence type="ECO:0000256" key="6">
    <source>
        <dbReference type="RuleBase" id="RU004914"/>
    </source>
</evidence>
<sequence>MENSKQPLLFSKESNTTSLSSSSVNGEKGDIEPISSAKDVFREFCAESKKQLYVAGPAIFISICQYSLNAVTQLFAGHLGTIELAAVSVELSVIGGFPYGILFGMGSALETLCGQAFGVGQLDMLGIYLQRSWIILNSMSLLMLFLYIFATPILNLIGQTSEISAVAGAFSLWMIPQPFALAMNFPLVKFLQSQSKLVPMAMIVGVTLVLHTFFSWLLMLKLEMGLVGAAIVLNLSWWFLVVAQLLYIVSGACGQAWTGFSWKAFQNLWGYFNLSLQSAVMPCLQSWYVLALVMFAGYLKNPEVSVDAMSVSTNIYGVTSMVAVGFSTAISVRVSNELGAKHPGTANFSVVVGTIYSSLFGLVMGLILMIDRDQYPDLFTDSEQVKQLVYELTPLLGLSIVIGSVQSSFSGVAIGAGWQACVAYVNLGCYYLFGIPLGLALAFTFDLGVAGIWYGMISGLCLQTCILLCMVYRTNWNKEATIAGDRIKEWGGKIGAKENDGESTK</sequence>
<feature type="transmembrane region" description="Helical" evidence="6">
    <location>
        <begin position="197"/>
        <end position="219"/>
    </location>
</feature>
<evidence type="ECO:0000256" key="4">
    <source>
        <dbReference type="ARBA" id="ARBA00022989"/>
    </source>
</evidence>
<feature type="transmembrane region" description="Helical" evidence="6">
    <location>
        <begin position="423"/>
        <end position="445"/>
    </location>
</feature>
<dbReference type="GO" id="GO:0015297">
    <property type="term" value="F:antiporter activity"/>
    <property type="evidence" value="ECO:0007669"/>
    <property type="project" value="InterPro"/>
</dbReference>
<reference evidence="8 9" key="2">
    <citation type="submission" date="2020-07" db="EMBL/GenBank/DDBJ databases">
        <title>Genome assembly of wild tea tree DASZ reveals pedigree and selection history of tea varieties.</title>
        <authorList>
            <person name="Zhang W."/>
        </authorList>
    </citation>
    <scope>NUCLEOTIDE SEQUENCE [LARGE SCALE GENOMIC DNA]</scope>
    <source>
        <strain evidence="9">cv. G240</strain>
        <tissue evidence="8">Leaf</tissue>
    </source>
</reference>
<feature type="transmembrane region" description="Helical" evidence="6">
    <location>
        <begin position="163"/>
        <end position="185"/>
    </location>
</feature>
<evidence type="ECO:0000313" key="9">
    <source>
        <dbReference type="Proteomes" id="UP000593564"/>
    </source>
</evidence>
<evidence type="ECO:0000313" key="8">
    <source>
        <dbReference type="EMBL" id="KAF5945160.1"/>
    </source>
</evidence>
<keyword evidence="3 6" id="KW-0812">Transmembrane</keyword>
<dbReference type="GO" id="GO:1990961">
    <property type="term" value="P:xenobiotic detoxification by transmembrane export across the plasma membrane"/>
    <property type="evidence" value="ECO:0007669"/>
    <property type="project" value="InterPro"/>
</dbReference>
<dbReference type="InterPro" id="IPR002528">
    <property type="entry name" value="MATE_fam"/>
</dbReference>
<dbReference type="AlphaFoldDB" id="A0A7J7GWZ1"/>
<feature type="transmembrane region" description="Helical" evidence="6">
    <location>
        <begin position="346"/>
        <end position="370"/>
    </location>
</feature>
<protein>
    <recommendedName>
        <fullName evidence="6">Protein DETOXIFICATION</fullName>
    </recommendedName>
    <alternativeName>
        <fullName evidence="6">Multidrug and toxic compound extrusion protein</fullName>
    </alternativeName>
</protein>
<dbReference type="GO" id="GO:0016020">
    <property type="term" value="C:membrane"/>
    <property type="evidence" value="ECO:0007669"/>
    <property type="project" value="UniProtKB-SubCell"/>
</dbReference>
<feature type="transmembrane region" description="Helical" evidence="6">
    <location>
        <begin position="225"/>
        <end position="249"/>
    </location>
</feature>